<evidence type="ECO:0000256" key="5">
    <source>
        <dbReference type="PROSITE-ProRule" id="PRU00169"/>
    </source>
</evidence>
<name>A0A4V3CA97_9ACTN</name>
<dbReference type="CDD" id="cd06170">
    <property type="entry name" value="LuxR_C_like"/>
    <property type="match status" value="1"/>
</dbReference>
<keyword evidence="4" id="KW-0804">Transcription</keyword>
<evidence type="ECO:0000259" key="7">
    <source>
        <dbReference type="PROSITE" id="PS50110"/>
    </source>
</evidence>
<dbReference type="EMBL" id="SNWQ01000007">
    <property type="protein sequence ID" value="TDO48626.1"/>
    <property type="molecule type" value="Genomic_DNA"/>
</dbReference>
<evidence type="ECO:0000256" key="3">
    <source>
        <dbReference type="ARBA" id="ARBA00023125"/>
    </source>
</evidence>
<keyword evidence="3" id="KW-0238">DNA-binding</keyword>
<dbReference type="SMART" id="SM00421">
    <property type="entry name" value="HTH_LUXR"/>
    <property type="match status" value="1"/>
</dbReference>
<reference evidence="8 9" key="1">
    <citation type="submission" date="2019-03" db="EMBL/GenBank/DDBJ databases">
        <title>Genomic Encyclopedia of Type Strains, Phase III (KMG-III): the genomes of soil and plant-associated and newly described type strains.</title>
        <authorList>
            <person name="Whitman W."/>
        </authorList>
    </citation>
    <scope>NUCLEOTIDE SEQUENCE [LARGE SCALE GENOMIC DNA]</scope>
    <source>
        <strain evidence="8 9">VKM Ac-2527</strain>
    </source>
</reference>
<dbReference type="Proteomes" id="UP000295388">
    <property type="component" value="Unassembled WGS sequence"/>
</dbReference>
<evidence type="ECO:0000256" key="1">
    <source>
        <dbReference type="ARBA" id="ARBA00022553"/>
    </source>
</evidence>
<gene>
    <name evidence="8" type="ORF">EV643_107256</name>
</gene>
<feature type="domain" description="HTH luxR-type" evidence="6">
    <location>
        <begin position="148"/>
        <end position="213"/>
    </location>
</feature>
<dbReference type="SUPFAM" id="SSF46894">
    <property type="entry name" value="C-terminal effector domain of the bipartite response regulators"/>
    <property type="match status" value="1"/>
</dbReference>
<accession>A0A4V3CA97</accession>
<keyword evidence="2" id="KW-0805">Transcription regulation</keyword>
<feature type="domain" description="Response regulatory" evidence="7">
    <location>
        <begin position="3"/>
        <end position="121"/>
    </location>
</feature>
<dbReference type="PANTHER" id="PTHR43214:SF24">
    <property type="entry name" value="TRANSCRIPTIONAL REGULATORY PROTEIN NARL-RELATED"/>
    <property type="match status" value="1"/>
</dbReference>
<feature type="modified residue" description="4-aspartylphosphate" evidence="5">
    <location>
        <position position="54"/>
    </location>
</feature>
<protein>
    <submittedName>
        <fullName evidence="8">LuxR family two component transcriptional regulator</fullName>
    </submittedName>
</protein>
<evidence type="ECO:0000313" key="9">
    <source>
        <dbReference type="Proteomes" id="UP000295388"/>
    </source>
</evidence>
<dbReference type="InterPro" id="IPR039420">
    <property type="entry name" value="WalR-like"/>
</dbReference>
<dbReference type="GO" id="GO:0000160">
    <property type="term" value="P:phosphorelay signal transduction system"/>
    <property type="evidence" value="ECO:0007669"/>
    <property type="project" value="InterPro"/>
</dbReference>
<organism evidence="8 9">
    <name type="scientific">Kribbella caucasensis</name>
    <dbReference type="NCBI Taxonomy" id="2512215"/>
    <lineage>
        <taxon>Bacteria</taxon>
        <taxon>Bacillati</taxon>
        <taxon>Actinomycetota</taxon>
        <taxon>Actinomycetes</taxon>
        <taxon>Propionibacteriales</taxon>
        <taxon>Kribbellaceae</taxon>
        <taxon>Kribbella</taxon>
    </lineage>
</organism>
<dbReference type="RefSeq" id="WP_133801034.1">
    <property type="nucleotide sequence ID" value="NZ_SNWQ01000007.1"/>
</dbReference>
<dbReference type="OrthoDB" id="9808843at2"/>
<evidence type="ECO:0000259" key="6">
    <source>
        <dbReference type="PROSITE" id="PS50043"/>
    </source>
</evidence>
<dbReference type="InterPro" id="IPR058245">
    <property type="entry name" value="NreC/VraR/RcsB-like_REC"/>
</dbReference>
<dbReference type="InterPro" id="IPR011006">
    <property type="entry name" value="CheY-like_superfamily"/>
</dbReference>
<evidence type="ECO:0000256" key="4">
    <source>
        <dbReference type="ARBA" id="ARBA00023163"/>
    </source>
</evidence>
<sequence length="221" mass="23889">MIRVLLADDQALVRAGFRSLLNAEDDITVIGEVADGAEAVKVARAEKPDVVLMDIRMPGTDGLEATREIGADETLADVHVVILTTFDLDEYVFEALRVGASGFLVKDTEPVELLQAVRVVARGDALLSPGVTRRLVAEFATRSRQPHASTELDVLTEREKEIVALVGEGLSNDEIAERLVLSPATAKTHVSRAMVKLAVRDRAQLVVVAYQTGLVRPGWLG</sequence>
<dbReference type="PROSITE" id="PS50043">
    <property type="entry name" value="HTH_LUXR_2"/>
    <property type="match status" value="1"/>
</dbReference>
<dbReference type="InterPro" id="IPR000792">
    <property type="entry name" value="Tscrpt_reg_LuxR_C"/>
</dbReference>
<comment type="caution">
    <text evidence="8">The sequence shown here is derived from an EMBL/GenBank/DDBJ whole genome shotgun (WGS) entry which is preliminary data.</text>
</comment>
<dbReference type="AlphaFoldDB" id="A0A4V3CA97"/>
<dbReference type="PRINTS" id="PR00038">
    <property type="entry name" value="HTHLUXR"/>
</dbReference>
<dbReference type="Pfam" id="PF00196">
    <property type="entry name" value="GerE"/>
    <property type="match status" value="1"/>
</dbReference>
<dbReference type="GO" id="GO:0003677">
    <property type="term" value="F:DNA binding"/>
    <property type="evidence" value="ECO:0007669"/>
    <property type="project" value="UniProtKB-KW"/>
</dbReference>
<keyword evidence="1 5" id="KW-0597">Phosphoprotein</keyword>
<dbReference type="Gene3D" id="3.40.50.2300">
    <property type="match status" value="1"/>
</dbReference>
<dbReference type="PANTHER" id="PTHR43214">
    <property type="entry name" value="TWO-COMPONENT RESPONSE REGULATOR"/>
    <property type="match status" value="1"/>
</dbReference>
<dbReference type="SMART" id="SM00448">
    <property type="entry name" value="REC"/>
    <property type="match status" value="1"/>
</dbReference>
<dbReference type="PROSITE" id="PS50110">
    <property type="entry name" value="RESPONSE_REGULATORY"/>
    <property type="match status" value="1"/>
</dbReference>
<dbReference type="GO" id="GO:0006355">
    <property type="term" value="P:regulation of DNA-templated transcription"/>
    <property type="evidence" value="ECO:0007669"/>
    <property type="project" value="InterPro"/>
</dbReference>
<dbReference type="CDD" id="cd17535">
    <property type="entry name" value="REC_NarL-like"/>
    <property type="match status" value="1"/>
</dbReference>
<dbReference type="InterPro" id="IPR001789">
    <property type="entry name" value="Sig_transdc_resp-reg_receiver"/>
</dbReference>
<evidence type="ECO:0000256" key="2">
    <source>
        <dbReference type="ARBA" id="ARBA00023015"/>
    </source>
</evidence>
<keyword evidence="9" id="KW-1185">Reference proteome</keyword>
<dbReference type="SUPFAM" id="SSF52172">
    <property type="entry name" value="CheY-like"/>
    <property type="match status" value="1"/>
</dbReference>
<dbReference type="Pfam" id="PF00072">
    <property type="entry name" value="Response_reg"/>
    <property type="match status" value="1"/>
</dbReference>
<evidence type="ECO:0000313" key="8">
    <source>
        <dbReference type="EMBL" id="TDO48626.1"/>
    </source>
</evidence>
<dbReference type="InterPro" id="IPR016032">
    <property type="entry name" value="Sig_transdc_resp-reg_C-effctor"/>
</dbReference>
<proteinExistence type="predicted"/>